<reference evidence="3" key="1">
    <citation type="submission" date="2016-04" db="EMBL/GenBank/DDBJ databases">
        <authorList>
            <person name="Nguyen H.D."/>
            <person name="Kesanakurti P."/>
            <person name="Cullis J."/>
            <person name="Levesque C.A."/>
            <person name="Hambleton S."/>
        </authorList>
    </citation>
    <scope>NUCLEOTIDE SEQUENCE</scope>
    <source>
        <strain evidence="3">DAOMC 238032</strain>
    </source>
</reference>
<name>A0A177UKJ8_9BASI</name>
<dbReference type="Pfam" id="PF09495">
    <property type="entry name" value="DUF2462"/>
    <property type="match status" value="1"/>
</dbReference>
<reference evidence="2" key="3">
    <citation type="submission" date="2020-10" db="EMBL/GenBank/DDBJ databases">
        <authorList>
            <person name="Sedaghatjoo S."/>
        </authorList>
    </citation>
    <scope>NUCLEOTIDE SEQUENCE</scope>
    <source>
        <strain evidence="2">AZH3</strain>
    </source>
</reference>
<dbReference type="Proteomes" id="UP000836402">
    <property type="component" value="Unassembled WGS sequence"/>
</dbReference>
<evidence type="ECO:0000313" key="5">
    <source>
        <dbReference type="Proteomes" id="UP000836402"/>
    </source>
</evidence>
<dbReference type="InterPro" id="IPR019034">
    <property type="entry name" value="UPF0390"/>
</dbReference>
<dbReference type="EMBL" id="LWDD02000450">
    <property type="protein sequence ID" value="KAE8260701.1"/>
    <property type="molecule type" value="Genomic_DNA"/>
</dbReference>
<evidence type="ECO:0000313" key="4">
    <source>
        <dbReference type="Proteomes" id="UP000077671"/>
    </source>
</evidence>
<keyword evidence="5" id="KW-1185">Reference proteome</keyword>
<organism evidence="3 4">
    <name type="scientific">Tilletia caries</name>
    <name type="common">wheat bunt fungus</name>
    <dbReference type="NCBI Taxonomy" id="13290"/>
    <lineage>
        <taxon>Eukaryota</taxon>
        <taxon>Fungi</taxon>
        <taxon>Dikarya</taxon>
        <taxon>Basidiomycota</taxon>
        <taxon>Ustilaginomycotina</taxon>
        <taxon>Exobasidiomycetes</taxon>
        <taxon>Tilletiales</taxon>
        <taxon>Tilletiaceae</taxon>
        <taxon>Tilletia</taxon>
    </lineage>
</organism>
<dbReference type="EMBL" id="CAJHJG010002130">
    <property type="protein sequence ID" value="CAD6917882.1"/>
    <property type="molecule type" value="Genomic_DNA"/>
</dbReference>
<proteinExistence type="predicted"/>
<sequence>MPQGFKSKVKSSSTKTTTQQKPTGPKRGPRTIAPKKTAAIKEAQEQRRNNASMTQRVELEMAGRAASGGPLTIMKKTAATQLDKLQAAKEKKK</sequence>
<accession>A0A177UKJ8</accession>
<gene>
    <name evidence="3" type="ORF">A4X03_0g3722</name>
    <name evidence="2" type="ORF">JKIAZH3_G1453</name>
</gene>
<reference evidence="3" key="2">
    <citation type="journal article" date="2019" name="IMA Fungus">
        <title>Genome sequencing and comparison of five Tilletia species to identify candidate genes for the detection of regulated species infecting wheat.</title>
        <authorList>
            <person name="Nguyen H.D.T."/>
            <person name="Sultana T."/>
            <person name="Kesanakurti P."/>
            <person name="Hambleton S."/>
        </authorList>
    </citation>
    <scope>NUCLEOTIDE SEQUENCE</scope>
    <source>
        <strain evidence="3">DAOMC 238032</strain>
    </source>
</reference>
<feature type="region of interest" description="Disordered" evidence="1">
    <location>
        <begin position="1"/>
        <end position="72"/>
    </location>
</feature>
<dbReference type="Proteomes" id="UP000077671">
    <property type="component" value="Unassembled WGS sequence"/>
</dbReference>
<evidence type="ECO:0000313" key="3">
    <source>
        <dbReference type="EMBL" id="KAE8260701.1"/>
    </source>
</evidence>
<protein>
    <submittedName>
        <fullName evidence="3">Uncharacterized protein</fullName>
    </submittedName>
</protein>
<evidence type="ECO:0000313" key="2">
    <source>
        <dbReference type="EMBL" id="CAD6917882.1"/>
    </source>
</evidence>
<evidence type="ECO:0000256" key="1">
    <source>
        <dbReference type="SAM" id="MobiDB-lite"/>
    </source>
</evidence>
<dbReference type="AlphaFoldDB" id="A0A177UKJ8"/>
<comment type="caution">
    <text evidence="3">The sequence shown here is derived from an EMBL/GenBank/DDBJ whole genome shotgun (WGS) entry which is preliminary data.</text>
</comment>